<keyword evidence="2" id="KW-1185">Reference proteome</keyword>
<name>A0AAJ7L525_9ACAR</name>
<dbReference type="Proteomes" id="UP000694867">
    <property type="component" value="Unplaced"/>
</dbReference>
<organism evidence="2 3">
    <name type="scientific">Galendromus occidentalis</name>
    <name type="common">western predatory mite</name>
    <dbReference type="NCBI Taxonomy" id="34638"/>
    <lineage>
        <taxon>Eukaryota</taxon>
        <taxon>Metazoa</taxon>
        <taxon>Ecdysozoa</taxon>
        <taxon>Arthropoda</taxon>
        <taxon>Chelicerata</taxon>
        <taxon>Arachnida</taxon>
        <taxon>Acari</taxon>
        <taxon>Parasitiformes</taxon>
        <taxon>Mesostigmata</taxon>
        <taxon>Gamasina</taxon>
        <taxon>Phytoseioidea</taxon>
        <taxon>Phytoseiidae</taxon>
        <taxon>Typhlodrominae</taxon>
        <taxon>Galendromus</taxon>
    </lineage>
</organism>
<sequence length="146" mass="16601">MDTPTLKCPRSGRVLTPLSMDYWRLKKKLNRIISDSSSSDEENDETPLKKSHGPAKEAPVRKRESGIMPPRNSSPNDARSGVAPPILEKIPELSRSDVKPRRSRDGARSSLQMTERYGEDSDDEDIVFKARRRAQKFTIESSPRHR</sequence>
<dbReference type="AlphaFoldDB" id="A0AAJ7L525"/>
<protein>
    <submittedName>
        <fullName evidence="3">Uncharacterized protein LOC100907956</fullName>
    </submittedName>
</protein>
<evidence type="ECO:0000313" key="2">
    <source>
        <dbReference type="Proteomes" id="UP000694867"/>
    </source>
</evidence>
<evidence type="ECO:0000313" key="3">
    <source>
        <dbReference type="RefSeq" id="XP_018495940.1"/>
    </source>
</evidence>
<dbReference type="KEGG" id="goe:100907956"/>
<gene>
    <name evidence="3" type="primary">LOC100907956</name>
</gene>
<dbReference type="RefSeq" id="XP_018495940.1">
    <property type="nucleotide sequence ID" value="XM_018640424.1"/>
</dbReference>
<reference evidence="3" key="1">
    <citation type="submission" date="2025-08" db="UniProtKB">
        <authorList>
            <consortium name="RefSeq"/>
        </authorList>
    </citation>
    <scope>IDENTIFICATION</scope>
</reference>
<dbReference type="GeneID" id="100907956"/>
<accession>A0AAJ7L525</accession>
<feature type="compositionally biased region" description="Basic and acidic residues" evidence="1">
    <location>
        <begin position="54"/>
        <end position="65"/>
    </location>
</feature>
<evidence type="ECO:0000256" key="1">
    <source>
        <dbReference type="SAM" id="MobiDB-lite"/>
    </source>
</evidence>
<feature type="compositionally biased region" description="Basic and acidic residues" evidence="1">
    <location>
        <begin position="89"/>
        <end position="107"/>
    </location>
</feature>
<feature type="region of interest" description="Disordered" evidence="1">
    <location>
        <begin position="32"/>
        <end position="126"/>
    </location>
</feature>
<proteinExistence type="predicted"/>